<name>A0AAD7NKS9_9AGAR</name>
<reference evidence="1" key="1">
    <citation type="submission" date="2023-03" db="EMBL/GenBank/DDBJ databases">
        <title>Massive genome expansion in bonnet fungi (Mycena s.s.) driven by repeated elements and novel gene families across ecological guilds.</title>
        <authorList>
            <consortium name="Lawrence Berkeley National Laboratory"/>
            <person name="Harder C.B."/>
            <person name="Miyauchi S."/>
            <person name="Viragh M."/>
            <person name="Kuo A."/>
            <person name="Thoen E."/>
            <person name="Andreopoulos B."/>
            <person name="Lu D."/>
            <person name="Skrede I."/>
            <person name="Drula E."/>
            <person name="Henrissat B."/>
            <person name="Morin E."/>
            <person name="Kohler A."/>
            <person name="Barry K."/>
            <person name="LaButti K."/>
            <person name="Morin E."/>
            <person name="Salamov A."/>
            <person name="Lipzen A."/>
            <person name="Mereny Z."/>
            <person name="Hegedus B."/>
            <person name="Baldrian P."/>
            <person name="Stursova M."/>
            <person name="Weitz H."/>
            <person name="Taylor A."/>
            <person name="Grigoriev I.V."/>
            <person name="Nagy L.G."/>
            <person name="Martin F."/>
            <person name="Kauserud H."/>
        </authorList>
    </citation>
    <scope>NUCLEOTIDE SEQUENCE</scope>
    <source>
        <strain evidence="1">CBHHK182m</strain>
    </source>
</reference>
<protein>
    <submittedName>
        <fullName evidence="1">Uncharacterized protein</fullName>
    </submittedName>
</protein>
<dbReference type="EMBL" id="JARKIB010000027">
    <property type="protein sequence ID" value="KAJ7764862.1"/>
    <property type="molecule type" value="Genomic_DNA"/>
</dbReference>
<dbReference type="AlphaFoldDB" id="A0AAD7NKS9"/>
<evidence type="ECO:0000313" key="1">
    <source>
        <dbReference type="EMBL" id="KAJ7764862.1"/>
    </source>
</evidence>
<comment type="caution">
    <text evidence="1">The sequence shown here is derived from an EMBL/GenBank/DDBJ whole genome shotgun (WGS) entry which is preliminary data.</text>
</comment>
<sequence length="235" mass="26228">MYWRTVTLIHISWGSRRNAGSRRIGYFLALRNQNLNGAFSRAKSKKVVPQLCAKDVQKCFCGTRFFDFARGKAPLRPESAKSSIDRNIFGGIKIRRRDGYSKCFGNHSTQALKDPSFPALTLGSLKFPRTAKPFKELAMVPGRKFTAAQDLIRLRLCIKTKQMVGRATVEAQMDEIDVEWQAIWRTSSCPGNASVPTSNQGATDLQSSIWWLRIQPSALSAVITLSITGRVCSVP</sequence>
<keyword evidence="2" id="KW-1185">Reference proteome</keyword>
<gene>
    <name evidence="1" type="ORF">B0H16DRAFT_1798319</name>
</gene>
<dbReference type="Proteomes" id="UP001215598">
    <property type="component" value="Unassembled WGS sequence"/>
</dbReference>
<evidence type="ECO:0000313" key="2">
    <source>
        <dbReference type="Proteomes" id="UP001215598"/>
    </source>
</evidence>
<organism evidence="1 2">
    <name type="scientific">Mycena metata</name>
    <dbReference type="NCBI Taxonomy" id="1033252"/>
    <lineage>
        <taxon>Eukaryota</taxon>
        <taxon>Fungi</taxon>
        <taxon>Dikarya</taxon>
        <taxon>Basidiomycota</taxon>
        <taxon>Agaricomycotina</taxon>
        <taxon>Agaricomycetes</taxon>
        <taxon>Agaricomycetidae</taxon>
        <taxon>Agaricales</taxon>
        <taxon>Marasmiineae</taxon>
        <taxon>Mycenaceae</taxon>
        <taxon>Mycena</taxon>
    </lineage>
</organism>
<accession>A0AAD7NKS9</accession>
<proteinExistence type="predicted"/>